<dbReference type="InterPro" id="IPR015947">
    <property type="entry name" value="PUA-like_sf"/>
</dbReference>
<dbReference type="Proteomes" id="UP001482513">
    <property type="component" value="Unassembled WGS sequence"/>
</dbReference>
<gene>
    <name evidence="2" type="ORF">NC992_03415</name>
</gene>
<evidence type="ECO:0000259" key="1">
    <source>
        <dbReference type="Pfam" id="PF04266"/>
    </source>
</evidence>
<dbReference type="Pfam" id="PF04266">
    <property type="entry name" value="ASCH"/>
    <property type="match status" value="1"/>
</dbReference>
<dbReference type="InterPro" id="IPR007374">
    <property type="entry name" value="ASCH_domain"/>
</dbReference>
<keyword evidence="3" id="KW-1185">Reference proteome</keyword>
<sequence>MLTTEVAQFPDRLRAMSIHFPFAWAIVHGEKDFEYRTRATKYRGMFLIHSSGTKDSDEYMAEYNIPQDQIIRKAIIGAVELVDCVEDPEGEGYFYELESPIVFEKAIPATGQQSIFWPASTPERVRAFNQAFEQMPKYPFKIEYEDDLIILLNHEANIEIGVLGNGFWQKLMPRIQNGQIDLAVTEIDALLDEIPETEEDT</sequence>
<evidence type="ECO:0000313" key="2">
    <source>
        <dbReference type="EMBL" id="MEP0945913.1"/>
    </source>
</evidence>
<evidence type="ECO:0000313" key="3">
    <source>
        <dbReference type="Proteomes" id="UP001482513"/>
    </source>
</evidence>
<dbReference type="EMBL" id="JAMPKX010000001">
    <property type="protein sequence ID" value="MEP0945913.1"/>
    <property type="molecule type" value="Genomic_DNA"/>
</dbReference>
<name>A0ABV0JZF5_9CYAN</name>
<accession>A0ABV0JZF5</accession>
<feature type="domain" description="ASCH" evidence="1">
    <location>
        <begin position="16"/>
        <end position="84"/>
    </location>
</feature>
<protein>
    <submittedName>
        <fullName evidence="2">ASCH domain-containing protein</fullName>
    </submittedName>
</protein>
<comment type="caution">
    <text evidence="2">The sequence shown here is derived from an EMBL/GenBank/DDBJ whole genome shotgun (WGS) entry which is preliminary data.</text>
</comment>
<dbReference type="RefSeq" id="WP_190699406.1">
    <property type="nucleotide sequence ID" value="NZ_JAMPKX010000001.1"/>
</dbReference>
<dbReference type="Gene3D" id="2.30.130.30">
    <property type="entry name" value="Hypothetical protein"/>
    <property type="match status" value="1"/>
</dbReference>
<dbReference type="SUPFAM" id="SSF88697">
    <property type="entry name" value="PUA domain-like"/>
    <property type="match status" value="1"/>
</dbReference>
<organism evidence="2 3">
    <name type="scientific">Leptolyngbya subtilissima DQ-A4</name>
    <dbReference type="NCBI Taxonomy" id="2933933"/>
    <lineage>
        <taxon>Bacteria</taxon>
        <taxon>Bacillati</taxon>
        <taxon>Cyanobacteriota</taxon>
        <taxon>Cyanophyceae</taxon>
        <taxon>Leptolyngbyales</taxon>
        <taxon>Leptolyngbyaceae</taxon>
        <taxon>Leptolyngbya group</taxon>
        <taxon>Leptolyngbya</taxon>
    </lineage>
</organism>
<reference evidence="2 3" key="1">
    <citation type="submission" date="2022-04" db="EMBL/GenBank/DDBJ databases">
        <title>Positive selection, recombination, and allopatry shape intraspecific diversity of widespread and dominant cyanobacteria.</title>
        <authorList>
            <person name="Wei J."/>
            <person name="Shu W."/>
            <person name="Hu C."/>
        </authorList>
    </citation>
    <scope>NUCLEOTIDE SEQUENCE [LARGE SCALE GENOMIC DNA]</scope>
    <source>
        <strain evidence="2 3">DQ-A4</strain>
    </source>
</reference>
<proteinExistence type="predicted"/>